<keyword evidence="2" id="KW-1185">Reference proteome</keyword>
<evidence type="ECO:0000313" key="2">
    <source>
        <dbReference type="Proteomes" id="UP001281410"/>
    </source>
</evidence>
<organism evidence="1 2">
    <name type="scientific">Dipteronia sinensis</name>
    <dbReference type="NCBI Taxonomy" id="43782"/>
    <lineage>
        <taxon>Eukaryota</taxon>
        <taxon>Viridiplantae</taxon>
        <taxon>Streptophyta</taxon>
        <taxon>Embryophyta</taxon>
        <taxon>Tracheophyta</taxon>
        <taxon>Spermatophyta</taxon>
        <taxon>Magnoliopsida</taxon>
        <taxon>eudicotyledons</taxon>
        <taxon>Gunneridae</taxon>
        <taxon>Pentapetalae</taxon>
        <taxon>rosids</taxon>
        <taxon>malvids</taxon>
        <taxon>Sapindales</taxon>
        <taxon>Sapindaceae</taxon>
        <taxon>Hippocastanoideae</taxon>
        <taxon>Acereae</taxon>
        <taxon>Dipteronia</taxon>
    </lineage>
</organism>
<proteinExistence type="predicted"/>
<dbReference type="PANTHER" id="PTHR33710">
    <property type="entry name" value="BNAC02G09200D PROTEIN"/>
    <property type="match status" value="1"/>
</dbReference>
<evidence type="ECO:0000313" key="1">
    <source>
        <dbReference type="EMBL" id="KAK3218878.1"/>
    </source>
</evidence>
<gene>
    <name evidence="1" type="ORF">Dsin_012848</name>
</gene>
<sequence length="313" mass="35305">MLEGILNISLASSGKKESCTSLSFQQPEAVFKAATFVPGCVVSSSGFESVLRNSEKNGGSERSNVQVERFREALDDCGLEDLSFVGPRFTWSNKRSGDRHIQERLNCGVCCDQWKLMFPMSEVQHLDFWGSNHRPILVWLVKSMGAWRSYLHGISVVDLNLRKEIVACKRSLSITSNEIRPGSWAGVRKIENRLDSTLPSKSQISKVTDTVNKKLSEGSRRLLDRDFTADEIRIAIFDMAPTKAPGIDGLYVLFYHNFWEIVEKDVTAACLRCLNNGDPLDVINRTLITLIPKVQQEERISDFRRISLCNVTK</sequence>
<evidence type="ECO:0008006" key="3">
    <source>
        <dbReference type="Google" id="ProtNLM"/>
    </source>
</evidence>
<dbReference type="Proteomes" id="UP001281410">
    <property type="component" value="Unassembled WGS sequence"/>
</dbReference>
<reference evidence="1" key="1">
    <citation type="journal article" date="2023" name="Plant J.">
        <title>Genome sequences and population genomics provide insights into the demographic history, inbreeding, and mutation load of two 'living fossil' tree species of Dipteronia.</title>
        <authorList>
            <person name="Feng Y."/>
            <person name="Comes H.P."/>
            <person name="Chen J."/>
            <person name="Zhu S."/>
            <person name="Lu R."/>
            <person name="Zhang X."/>
            <person name="Li P."/>
            <person name="Qiu J."/>
            <person name="Olsen K.M."/>
            <person name="Qiu Y."/>
        </authorList>
    </citation>
    <scope>NUCLEOTIDE SEQUENCE</scope>
    <source>
        <strain evidence="1">NBL</strain>
    </source>
</reference>
<dbReference type="InterPro" id="IPR036691">
    <property type="entry name" value="Endo/exonu/phosph_ase_sf"/>
</dbReference>
<accession>A0AAE0AIU1</accession>
<protein>
    <recommendedName>
        <fullName evidence="3">Reverse transcriptase</fullName>
    </recommendedName>
</protein>
<dbReference type="AlphaFoldDB" id="A0AAE0AIU1"/>
<comment type="caution">
    <text evidence="1">The sequence shown here is derived from an EMBL/GenBank/DDBJ whole genome shotgun (WGS) entry which is preliminary data.</text>
</comment>
<dbReference type="SUPFAM" id="SSF56219">
    <property type="entry name" value="DNase I-like"/>
    <property type="match status" value="1"/>
</dbReference>
<dbReference type="PANTHER" id="PTHR33710:SF77">
    <property type="entry name" value="DNASE I-LIKE SUPERFAMILY PROTEIN"/>
    <property type="match status" value="1"/>
</dbReference>
<dbReference type="EMBL" id="JANJYJ010000004">
    <property type="protein sequence ID" value="KAK3218878.1"/>
    <property type="molecule type" value="Genomic_DNA"/>
</dbReference>
<name>A0AAE0AIU1_9ROSI</name>